<dbReference type="EMBL" id="PEDL01000009">
    <property type="protein sequence ID" value="PHV70599.1"/>
    <property type="molecule type" value="Genomic_DNA"/>
</dbReference>
<reference evidence="1" key="1">
    <citation type="submission" date="2017-10" db="EMBL/GenBank/DDBJ databases">
        <title>Genome sequence of cellulolytic Lachnospiraceae bacterium XHS1971 isolated from hotspring sediment.</title>
        <authorList>
            <person name="Vasudevan G."/>
            <person name="Joshi A.J."/>
            <person name="Hivarkar S."/>
            <person name="Lanjekar V.B."/>
            <person name="Dhakephalkar P.K."/>
            <person name="Dagar S."/>
        </authorList>
    </citation>
    <scope>NUCLEOTIDE SEQUENCE</scope>
    <source>
        <strain evidence="1">XHS1971</strain>
    </source>
</reference>
<evidence type="ECO:0000313" key="2">
    <source>
        <dbReference type="Proteomes" id="UP000224460"/>
    </source>
</evidence>
<sequence length="328" mass="36577">MTIYDIAEKAGVSASTVSRIINNKPGVKAETREKIKKLLEEYNYTPDENARGLVKKATKLIGILLADIRNDHHSALAYVVERKLREYGYCSIILNAGYEPEMMVESIQVLEQRKVEGIILVGSTFQNAVVEKKLKESMLNIPVVLANGHLDLPNVYGILVDEISGVRQLVELLYAKGKRNIAFIASLGTLSSYRKLQGYEEGLKKYNLLEQKVIIEVGMEKEAGYTGCKKLLERYPYIDGIICAEDLMAVGAIRFLNESNIKIPEQIAVSGINNSIYGESCYPSITTLDNKMPETGLMAAETLIESLNGIDRPHKIMLFPTIIEREST</sequence>
<proteinExistence type="predicted"/>
<organism evidence="1 2">
    <name type="scientific">Sporanaerobium hydrogeniformans</name>
    <dbReference type="NCBI Taxonomy" id="3072179"/>
    <lineage>
        <taxon>Bacteria</taxon>
        <taxon>Bacillati</taxon>
        <taxon>Bacillota</taxon>
        <taxon>Clostridia</taxon>
        <taxon>Lachnospirales</taxon>
        <taxon>Lachnospiraceae</taxon>
        <taxon>Sporanaerobium</taxon>
    </lineage>
</organism>
<comment type="caution">
    <text evidence="1">The sequence shown here is derived from an EMBL/GenBank/DDBJ whole genome shotgun (WGS) entry which is preliminary data.</text>
</comment>
<accession>A0AC61DBE0</accession>
<evidence type="ECO:0000313" key="1">
    <source>
        <dbReference type="EMBL" id="PHV70599.1"/>
    </source>
</evidence>
<dbReference type="Proteomes" id="UP000224460">
    <property type="component" value="Unassembled WGS sequence"/>
</dbReference>
<protein>
    <submittedName>
        <fullName evidence="1">LacI family transcriptional regulator</fullName>
    </submittedName>
</protein>
<keyword evidence="2" id="KW-1185">Reference proteome</keyword>
<name>A0AC61DBE0_9FIRM</name>
<gene>
    <name evidence="1" type="ORF">CS063_09865</name>
</gene>